<gene>
    <name evidence="2" type="ORF">O9G_005615</name>
</gene>
<evidence type="ECO:0000313" key="3">
    <source>
        <dbReference type="Proteomes" id="UP000030755"/>
    </source>
</evidence>
<feature type="domain" description="DNA helicase Pif1-like 2B" evidence="1">
    <location>
        <begin position="2"/>
        <end position="24"/>
    </location>
</feature>
<dbReference type="Proteomes" id="UP000030755">
    <property type="component" value="Unassembled WGS sequence"/>
</dbReference>
<dbReference type="EMBL" id="KE560386">
    <property type="protein sequence ID" value="EPZ36923.1"/>
    <property type="molecule type" value="Genomic_DNA"/>
</dbReference>
<dbReference type="PANTHER" id="PTHR23274">
    <property type="entry name" value="DNA HELICASE-RELATED"/>
    <property type="match status" value="1"/>
</dbReference>
<reference evidence="2 3" key="1">
    <citation type="journal article" date="2013" name="Curr. Biol.">
        <title>Shared signatures of parasitism and phylogenomics unite Cryptomycota and microsporidia.</title>
        <authorList>
            <person name="James T.Y."/>
            <person name="Pelin A."/>
            <person name="Bonen L."/>
            <person name="Ahrendt S."/>
            <person name="Sain D."/>
            <person name="Corradi N."/>
            <person name="Stajich J.E."/>
        </authorList>
    </citation>
    <scope>NUCLEOTIDE SEQUENCE [LARGE SCALE GENOMIC DNA]</scope>
    <source>
        <strain evidence="2 3">CSF55</strain>
    </source>
</reference>
<evidence type="ECO:0000313" key="2">
    <source>
        <dbReference type="EMBL" id="EPZ36923.1"/>
    </source>
</evidence>
<dbReference type="STRING" id="988480.A0A075B556"/>
<organism evidence="2 3">
    <name type="scientific">Rozella allomycis (strain CSF55)</name>
    <dbReference type="NCBI Taxonomy" id="988480"/>
    <lineage>
        <taxon>Eukaryota</taxon>
        <taxon>Fungi</taxon>
        <taxon>Fungi incertae sedis</taxon>
        <taxon>Cryptomycota</taxon>
        <taxon>Cryptomycota incertae sedis</taxon>
        <taxon>Rozella</taxon>
    </lineage>
</organism>
<evidence type="ECO:0000259" key="1">
    <source>
        <dbReference type="Pfam" id="PF21530"/>
    </source>
</evidence>
<dbReference type="GO" id="GO:0005657">
    <property type="term" value="C:replication fork"/>
    <property type="evidence" value="ECO:0007669"/>
    <property type="project" value="TreeGrafter"/>
</dbReference>
<keyword evidence="3" id="KW-1185">Reference proteome</keyword>
<sequence length="110" mass="12250">MPIILLRNLDPSLGLFNGTRLIIRCLGAILIDAEIALGKFKGHRVLIPRIVLSPSQTTLPFVLRRKLFPVSCHDQEQSAGSDLEKGPVFTHGQTLCGFIAYKSYERHIIP</sequence>
<dbReference type="Pfam" id="PF21530">
    <property type="entry name" value="Pif1_2B_dom"/>
    <property type="match status" value="1"/>
</dbReference>
<dbReference type="PANTHER" id="PTHR23274:SF51">
    <property type="entry name" value="OS03G0423850 PROTEIN"/>
    <property type="match status" value="1"/>
</dbReference>
<dbReference type="HOGENOM" id="CLU_2172501_0_0_1"/>
<protein>
    <recommendedName>
        <fullName evidence="1">DNA helicase Pif1-like 2B domain-containing protein</fullName>
    </recommendedName>
</protein>
<dbReference type="OrthoDB" id="3691720at2759"/>
<dbReference type="InterPro" id="IPR049163">
    <property type="entry name" value="Pif1-like_2B_dom"/>
</dbReference>
<dbReference type="GO" id="GO:0006260">
    <property type="term" value="P:DNA replication"/>
    <property type="evidence" value="ECO:0007669"/>
    <property type="project" value="TreeGrafter"/>
</dbReference>
<name>A0A075B556_ROZAC</name>
<accession>A0A075B556</accession>
<dbReference type="AlphaFoldDB" id="A0A075B556"/>
<proteinExistence type="predicted"/>